<gene>
    <name evidence="1" type="ORF">PG999_008097</name>
</gene>
<organism evidence="1 2">
    <name type="scientific">Apiospora kogelbergensis</name>
    <dbReference type="NCBI Taxonomy" id="1337665"/>
    <lineage>
        <taxon>Eukaryota</taxon>
        <taxon>Fungi</taxon>
        <taxon>Dikarya</taxon>
        <taxon>Ascomycota</taxon>
        <taxon>Pezizomycotina</taxon>
        <taxon>Sordariomycetes</taxon>
        <taxon>Xylariomycetidae</taxon>
        <taxon>Amphisphaeriales</taxon>
        <taxon>Apiosporaceae</taxon>
        <taxon>Apiospora</taxon>
    </lineage>
</organism>
<accession>A0AAW0QVP6</accession>
<dbReference type="Proteomes" id="UP001392437">
    <property type="component" value="Unassembled WGS sequence"/>
</dbReference>
<comment type="caution">
    <text evidence="1">The sequence shown here is derived from an EMBL/GenBank/DDBJ whole genome shotgun (WGS) entry which is preliminary data.</text>
</comment>
<reference evidence="1 2" key="1">
    <citation type="submission" date="2023-01" db="EMBL/GenBank/DDBJ databases">
        <title>Analysis of 21 Apiospora genomes using comparative genomics revels a genus with tremendous synthesis potential of carbohydrate active enzymes and secondary metabolites.</title>
        <authorList>
            <person name="Sorensen T."/>
        </authorList>
    </citation>
    <scope>NUCLEOTIDE SEQUENCE [LARGE SCALE GENOMIC DNA]</scope>
    <source>
        <strain evidence="1 2">CBS 117206</strain>
    </source>
</reference>
<protein>
    <submittedName>
        <fullName evidence="1">Uncharacterized protein</fullName>
    </submittedName>
</protein>
<proteinExistence type="predicted"/>
<dbReference type="AlphaFoldDB" id="A0AAW0QVP6"/>
<sequence>MATCNAVVHAPSPGPSLRSFPANAPSDFDSGLSTPFTAMEHTLYIGFDVFKATGLAADNIPSPTSFLRFLLIKMQGRAPGHHFQESVYQSRLETIPYPDLDGIQALWAGREDPV</sequence>
<evidence type="ECO:0000313" key="1">
    <source>
        <dbReference type="EMBL" id="KAK8109960.1"/>
    </source>
</evidence>
<evidence type="ECO:0000313" key="2">
    <source>
        <dbReference type="Proteomes" id="UP001392437"/>
    </source>
</evidence>
<dbReference type="EMBL" id="JAQQWP010000007">
    <property type="protein sequence ID" value="KAK8109960.1"/>
    <property type="molecule type" value="Genomic_DNA"/>
</dbReference>
<name>A0AAW0QVP6_9PEZI</name>
<keyword evidence="2" id="KW-1185">Reference proteome</keyword>